<dbReference type="Proteomes" id="UP000199223">
    <property type="component" value="Unassembled WGS sequence"/>
</dbReference>
<dbReference type="AlphaFoldDB" id="A0A1H6U963"/>
<dbReference type="OrthoDB" id="72690at2"/>
<name>A0A1H6U963_9DEIO</name>
<proteinExistence type="predicted"/>
<gene>
    <name evidence="1" type="ORF">SAMN04488058_102141</name>
</gene>
<protein>
    <submittedName>
        <fullName evidence="1">Uncharacterized protein</fullName>
    </submittedName>
</protein>
<dbReference type="EMBL" id="FNZA01000002">
    <property type="protein sequence ID" value="SEI88861.1"/>
    <property type="molecule type" value="Genomic_DNA"/>
</dbReference>
<evidence type="ECO:0000313" key="1">
    <source>
        <dbReference type="EMBL" id="SEI88861.1"/>
    </source>
</evidence>
<organism evidence="1 2">
    <name type="scientific">Deinococcus reticulitermitis</name>
    <dbReference type="NCBI Taxonomy" id="856736"/>
    <lineage>
        <taxon>Bacteria</taxon>
        <taxon>Thermotogati</taxon>
        <taxon>Deinococcota</taxon>
        <taxon>Deinococci</taxon>
        <taxon>Deinococcales</taxon>
        <taxon>Deinococcaceae</taxon>
        <taxon>Deinococcus</taxon>
    </lineage>
</organism>
<keyword evidence="2" id="KW-1185">Reference proteome</keyword>
<evidence type="ECO:0000313" key="2">
    <source>
        <dbReference type="Proteomes" id="UP000199223"/>
    </source>
</evidence>
<dbReference type="STRING" id="856736.SAMN04488058_102141"/>
<sequence length="83" mass="9275">MKIDAGLDPAAVHARLGVEAYSDHEVGVMCDVLRELYPERELEGLSEREWLVAYGLMHQRKKTGWMDDATLAQKAGASTEETQ</sequence>
<reference evidence="2" key="1">
    <citation type="submission" date="2016-10" db="EMBL/GenBank/DDBJ databases">
        <authorList>
            <person name="Varghese N."/>
            <person name="Submissions S."/>
        </authorList>
    </citation>
    <scope>NUCLEOTIDE SEQUENCE [LARGE SCALE GENOMIC DNA]</scope>
    <source>
        <strain evidence="2">CGMCC 1.10218</strain>
    </source>
</reference>
<accession>A0A1H6U963</accession>
<dbReference type="RefSeq" id="WP_092263374.1">
    <property type="nucleotide sequence ID" value="NZ_FNZA01000002.1"/>
</dbReference>